<feature type="compositionally biased region" description="Polar residues" evidence="2">
    <location>
        <begin position="630"/>
        <end position="648"/>
    </location>
</feature>
<dbReference type="InterPro" id="IPR028994">
    <property type="entry name" value="Integrin_alpha_N"/>
</dbReference>
<comment type="caution">
    <text evidence="4">The sequence shown here is derived from an EMBL/GenBank/DDBJ whole genome shotgun (WGS) entry which is preliminary data.</text>
</comment>
<feature type="region of interest" description="Disordered" evidence="2">
    <location>
        <begin position="625"/>
        <end position="648"/>
    </location>
</feature>
<keyword evidence="5" id="KW-1185">Reference proteome</keyword>
<dbReference type="InterPro" id="IPR013517">
    <property type="entry name" value="FG-GAP"/>
</dbReference>
<dbReference type="Pfam" id="PF13517">
    <property type="entry name" value="FG-GAP_3"/>
    <property type="match status" value="1"/>
</dbReference>
<feature type="compositionally biased region" description="Basic and acidic residues" evidence="2">
    <location>
        <begin position="45"/>
        <end position="55"/>
    </location>
</feature>
<dbReference type="SUPFAM" id="SSF69318">
    <property type="entry name" value="Integrin alpha N-terminal domain"/>
    <property type="match status" value="1"/>
</dbReference>
<feature type="chain" id="PRO_5046048693" evidence="3">
    <location>
        <begin position="39"/>
        <end position="1026"/>
    </location>
</feature>
<keyword evidence="1 3" id="KW-0732">Signal</keyword>
<feature type="region of interest" description="Disordered" evidence="2">
    <location>
        <begin position="241"/>
        <end position="286"/>
    </location>
</feature>
<reference evidence="4 5" key="1">
    <citation type="submission" date="2024-10" db="EMBL/GenBank/DDBJ databases">
        <title>The Natural Products Discovery Center: Release of the First 8490 Sequenced Strains for Exploring Actinobacteria Biosynthetic Diversity.</title>
        <authorList>
            <person name="Kalkreuter E."/>
            <person name="Kautsar S.A."/>
            <person name="Yang D."/>
            <person name="Bader C.D."/>
            <person name="Teijaro C.N."/>
            <person name="Fluegel L."/>
            <person name="Davis C.M."/>
            <person name="Simpson J.R."/>
            <person name="Lauterbach L."/>
            <person name="Steele A.D."/>
            <person name="Gui C."/>
            <person name="Meng S."/>
            <person name="Li G."/>
            <person name="Viehrig K."/>
            <person name="Ye F."/>
            <person name="Su P."/>
            <person name="Kiefer A.F."/>
            <person name="Nichols A."/>
            <person name="Cepeda A.J."/>
            <person name="Yan W."/>
            <person name="Fan B."/>
            <person name="Jiang Y."/>
            <person name="Adhikari A."/>
            <person name="Zheng C.-J."/>
            <person name="Schuster L."/>
            <person name="Cowan T.M."/>
            <person name="Smanski M.J."/>
            <person name="Chevrette M.G."/>
            <person name="De Carvalho L.P.S."/>
            <person name="Shen B."/>
        </authorList>
    </citation>
    <scope>NUCLEOTIDE SEQUENCE [LARGE SCALE GENOMIC DNA]</scope>
    <source>
        <strain evidence="4 5">NPDC017990</strain>
    </source>
</reference>
<feature type="signal peptide" evidence="3">
    <location>
        <begin position="1"/>
        <end position="38"/>
    </location>
</feature>
<gene>
    <name evidence="4" type="ORF">ACH4F9_00750</name>
</gene>
<evidence type="ECO:0000313" key="5">
    <source>
        <dbReference type="Proteomes" id="UP001610818"/>
    </source>
</evidence>
<dbReference type="RefSeq" id="WP_397706784.1">
    <property type="nucleotide sequence ID" value="NZ_JBIRGN010000001.1"/>
</dbReference>
<protein>
    <submittedName>
        <fullName evidence="4">FG-GAP-like repeat-containing protein</fullName>
    </submittedName>
</protein>
<proteinExistence type="predicted"/>
<name>A0ABW7QEZ3_9ACTN</name>
<feature type="compositionally biased region" description="Low complexity" evidence="2">
    <location>
        <begin position="246"/>
        <end position="264"/>
    </location>
</feature>
<organism evidence="4 5">
    <name type="scientific">Streptomyces longisporoflavus</name>
    <dbReference type="NCBI Taxonomy" id="28044"/>
    <lineage>
        <taxon>Bacteria</taxon>
        <taxon>Bacillati</taxon>
        <taxon>Actinomycetota</taxon>
        <taxon>Actinomycetes</taxon>
        <taxon>Kitasatosporales</taxon>
        <taxon>Streptomycetaceae</taxon>
        <taxon>Streptomyces</taxon>
    </lineage>
</organism>
<evidence type="ECO:0000256" key="1">
    <source>
        <dbReference type="ARBA" id="ARBA00022729"/>
    </source>
</evidence>
<sequence>MRDHQRRRLRAASRHFPLAVTAALALAVPLLTPLPAAADAAADTANREHPVEQRDALAQAAKSGEPVEVASQRTEASQVFANPSGTFTEERYATAQWARQGSQLVDIDTSLHLGEDGKITPRATTVGLQFSGGGTGPLATITRDGRSISLSWPTTLPKPSITDNTVTYPDVLPDVDLKLRADASGFAQLLVVKTAEAAANPDLKTIAYDMSSDGVKVTTDEHGNLSALNPGGQELFTAPTPRMWDSTSSAPAALKSKAAAEQPAGPRATDEFEPGHGAQQAAMPVQVKDDSLELTPDAALMTGKDTTYPVYIDPYVEGSRYAWTIAYKKYPNGSFYNGGGWGGSGESTSTARVGYENETNGLGRSYFRMNTKNLWSTKKQVIKSTFRIKNTWSWSCTSKPVNLYRTATIGSSTTWNNQPDKREKLDTVNDSKGWGSNCPAGNLAFDTTAAAKDAASGKWNTISLLLQADNESDVFGWKKFSAKSAVLSTEYNTVPNAPSGLDTIPSTKNSKGCGDVAPYGTIGNTDVYLTAKVGDKDGGTVKAQFHLWATGHHDDGPKVFFDKTVSATSGTVAKIKVPKTTLAQYVSTAGGNFSWKAQADDGRATSDWTPTLGASGCRFVFDPNRPSTPPGINSSQFPDGSDGWPSTTGSVRNQGSFELASGGVKDVAKYEYWTDTDPAVRTAAPSSAGGSVTIKYTPTTAGTNHLYARSLDKAGNKSDAADYIFYANGPKETDKPGDINGDGNPDLWAVDKEGTLHRYYGAGDGTVTDASSVASNFAWTGAKISHRGDWTGDAYEDLIALKHDSASNTNRLWVHPNNGYGFACTDCEGDNSDRQELTVYDEANSHWDNADQVLAVGDVDGPLDIDDDGTPDTAGYPDLLVKEGNLLWLYFGAADNRLDTDREPILVGPDGWKDQDLFAPGDTNGDGRVDLGARDRATGDLYVYRGTSDDGDGLADQSAKIRTGTNFGTTSIPLITSPGDADGSGRAFDLWVTRSDNTLWRYLDISSGSSTFSKVSDGWEGYQTIS</sequence>
<evidence type="ECO:0000256" key="2">
    <source>
        <dbReference type="SAM" id="MobiDB-lite"/>
    </source>
</evidence>
<evidence type="ECO:0000313" key="4">
    <source>
        <dbReference type="EMBL" id="MFH8543520.1"/>
    </source>
</evidence>
<accession>A0ABW7QEZ3</accession>
<evidence type="ECO:0000256" key="3">
    <source>
        <dbReference type="SAM" id="SignalP"/>
    </source>
</evidence>
<dbReference type="Proteomes" id="UP001610818">
    <property type="component" value="Unassembled WGS sequence"/>
</dbReference>
<feature type="region of interest" description="Disordered" evidence="2">
    <location>
        <begin position="41"/>
        <end position="76"/>
    </location>
</feature>
<dbReference type="EMBL" id="JBIRGQ010000001">
    <property type="protein sequence ID" value="MFH8543520.1"/>
    <property type="molecule type" value="Genomic_DNA"/>
</dbReference>